<sequence>MSESFTTLSKHEPVSKQEADLRNWMSAWFDYAVAVGFIQPPWVLKDEAAQKLEGYFSVGLTPSEGAAAFFGTLH</sequence>
<keyword evidence="2" id="KW-1185">Reference proteome</keyword>
<accession>A0A4U1IF69</accession>
<gene>
    <name evidence="1" type="ORF">FAZ69_01045</name>
</gene>
<dbReference type="Proteomes" id="UP000305539">
    <property type="component" value="Unassembled WGS sequence"/>
</dbReference>
<dbReference type="EMBL" id="SWJE01000001">
    <property type="protein sequence ID" value="TKC92307.1"/>
    <property type="molecule type" value="Genomic_DNA"/>
</dbReference>
<comment type="caution">
    <text evidence="1">The sequence shown here is derived from an EMBL/GenBank/DDBJ whole genome shotgun (WGS) entry which is preliminary data.</text>
</comment>
<reference evidence="1 2" key="1">
    <citation type="submission" date="2019-04" db="EMBL/GenBank/DDBJ databases">
        <title>Trinickia sp. 7GSK02, isolated from subtropical forest soil.</title>
        <authorList>
            <person name="Gao Z.-H."/>
            <person name="Qiu L.-H."/>
        </authorList>
    </citation>
    <scope>NUCLEOTIDE SEQUENCE [LARGE SCALE GENOMIC DNA]</scope>
    <source>
        <strain evidence="1 2">7GSK02</strain>
    </source>
</reference>
<name>A0A4U1IF69_9BURK</name>
<evidence type="ECO:0000313" key="2">
    <source>
        <dbReference type="Proteomes" id="UP000305539"/>
    </source>
</evidence>
<dbReference type="RefSeq" id="WP_136892088.1">
    <property type="nucleotide sequence ID" value="NZ_SWJE01000001.1"/>
</dbReference>
<dbReference type="OrthoDB" id="9008958at2"/>
<dbReference type="AlphaFoldDB" id="A0A4U1IF69"/>
<evidence type="ECO:0000313" key="1">
    <source>
        <dbReference type="EMBL" id="TKC92307.1"/>
    </source>
</evidence>
<proteinExistence type="predicted"/>
<organism evidence="1 2">
    <name type="scientific">Trinickia terrae</name>
    <dbReference type="NCBI Taxonomy" id="2571161"/>
    <lineage>
        <taxon>Bacteria</taxon>
        <taxon>Pseudomonadati</taxon>
        <taxon>Pseudomonadota</taxon>
        <taxon>Betaproteobacteria</taxon>
        <taxon>Burkholderiales</taxon>
        <taxon>Burkholderiaceae</taxon>
        <taxon>Trinickia</taxon>
    </lineage>
</organism>
<protein>
    <submittedName>
        <fullName evidence="1">Uncharacterized protein</fullName>
    </submittedName>
</protein>